<dbReference type="InterPro" id="IPR025931">
    <property type="entry name" value="TaqI_C"/>
</dbReference>
<evidence type="ECO:0000256" key="1">
    <source>
        <dbReference type="ARBA" id="ARBA00011900"/>
    </source>
</evidence>
<keyword evidence="11" id="KW-1185">Reference proteome</keyword>
<evidence type="ECO:0000256" key="3">
    <source>
        <dbReference type="ARBA" id="ARBA00022679"/>
    </source>
</evidence>
<protein>
    <recommendedName>
        <fullName evidence="1">site-specific DNA-methyltransferase (adenine-specific)</fullName>
        <ecNumber evidence="1">2.1.1.72</ecNumber>
    </recommendedName>
</protein>
<accession>A0ABU9LS78</accession>
<dbReference type="InterPro" id="IPR029063">
    <property type="entry name" value="SAM-dependent_MTases_sf"/>
</dbReference>
<keyword evidence="3" id="KW-0808">Transferase</keyword>
<keyword evidence="2 10" id="KW-0489">Methyltransferase</keyword>
<gene>
    <name evidence="10" type="ORF">AAFH49_04545</name>
</gene>
<dbReference type="EMBL" id="JBCEVZ010000006">
    <property type="protein sequence ID" value="MEL5993466.1"/>
    <property type="molecule type" value="Genomic_DNA"/>
</dbReference>
<evidence type="ECO:0000313" key="10">
    <source>
        <dbReference type="EMBL" id="MEL5993466.1"/>
    </source>
</evidence>
<evidence type="ECO:0000256" key="5">
    <source>
        <dbReference type="ARBA" id="ARBA00022747"/>
    </source>
</evidence>
<dbReference type="RefSeq" id="WP_342296315.1">
    <property type="nucleotide sequence ID" value="NZ_JBCEVZ010000006.1"/>
</dbReference>
<dbReference type="InterPro" id="IPR050953">
    <property type="entry name" value="N4_N6_ade-DNA_methylase"/>
</dbReference>
<dbReference type="PROSITE" id="PS00092">
    <property type="entry name" value="N6_MTASE"/>
    <property type="match status" value="1"/>
</dbReference>
<dbReference type="SUPFAM" id="SSF53335">
    <property type="entry name" value="S-adenosyl-L-methionine-dependent methyltransferases"/>
    <property type="match status" value="1"/>
</dbReference>
<evidence type="ECO:0000256" key="7">
    <source>
        <dbReference type="ARBA" id="ARBA00047942"/>
    </source>
</evidence>
<evidence type="ECO:0000256" key="2">
    <source>
        <dbReference type="ARBA" id="ARBA00022603"/>
    </source>
</evidence>
<evidence type="ECO:0000256" key="4">
    <source>
        <dbReference type="ARBA" id="ARBA00022691"/>
    </source>
</evidence>
<dbReference type="GO" id="GO:0008168">
    <property type="term" value="F:methyltransferase activity"/>
    <property type="evidence" value="ECO:0007669"/>
    <property type="project" value="UniProtKB-KW"/>
</dbReference>
<dbReference type="Gene3D" id="3.40.50.150">
    <property type="entry name" value="Vaccinia Virus protein VP39"/>
    <property type="match status" value="1"/>
</dbReference>
<dbReference type="InterPro" id="IPR002052">
    <property type="entry name" value="DNA_methylase_N6_adenine_CS"/>
</dbReference>
<proteinExistence type="predicted"/>
<evidence type="ECO:0000259" key="9">
    <source>
        <dbReference type="Pfam" id="PF12950"/>
    </source>
</evidence>
<dbReference type="PRINTS" id="PR00507">
    <property type="entry name" value="N12N6MTFRASE"/>
</dbReference>
<sequence>MLPLFAPAPAALPAPLATYHPAQALSDWLARVEKLRQWQQRIASGYVTSQKEEALQAEFLTLVFGEALGYEHQRPDYRQLLLEKKTNVDGTKPDGALGDFAADGKGALGGPVRAVVELKSAKQNLDAKQKLGPKGRAESPVEQAFSYPSKMGPSCRWVIVSNFVELRVYAANDQTRAEVFDFRTLPDQPAALVRFFALLGSGQLLPAPAQPDAPLDQALRQRQEQEARISKDFYRDYRNARRDLLDHLIEQNPAVPPLELLQHTQKLLDRVIFVCFCEDRHIMPEKTLKTLLLVVKANVFDRADDSIYRSVRGLFRSIDKGNEAAKINRFNGGLFAEDIALDNLLIKDVALEPIVELGGYNFASDLNVNILGHIFEQSLADLEAERARLLGEAAPSAKQGKRKQDGIFYTPDYITRYIVQQAVGGWLRERRQEAGLDALPDLTDTDRATIGVNQQTKRLLAPSARVQKHLAAWEAYGQRLRAIRVLDPACGSGAFLNEAFGYLLREGQVVNDALAELRAGQRELFDLDRHILQHNLYGVDLNPESVQITRLSLWLQTANPGRPLTSLDHSIRTGNSLIADPAVAGDRAFDWQAAFPEAFADGGFDVVVGNPPYGASIKKVEQKYFLNNYNSPAYKLDSYAIFIEKGISLLVKDGFLGFIVPYTWLSIQQHKKLRELVLEQNLIEIVDLPKKVFSDADLDTIICIIRNNAKTNSIVVTGMHEQEFGYLAQLEISDIRKHPDLIINLNSTSIDASLVSKLKENSVLVRSTYEVSQGYIPYRRSDLIKVYGDEGNRIVDDRLWHSDSKLSEEYMQEIQGKDLSRYSNRESNQFIKYGKHVAGYVNPKFFTQPRLLVMEVTRGDRYKITATYVDKSFANTPSIINIISRDGSTDLLMFLLSIINSSVISWYHTKVHPKANAATSIPKILVGDIKNLPIPNITPAEQQPFIALAEELLAGHRTLHAADSDFAALLRAELGLSAPLSGKLALTQEWKPWSTALEKSIGRALSLKEKGEWLKHHVAHQQAQASARQHLAQRDKELDALVYQLYQLTPAEIVLVEGGEVAAPSQK</sequence>
<keyword evidence="5" id="KW-0680">Restriction system</keyword>
<dbReference type="SUPFAM" id="SSF116734">
    <property type="entry name" value="DNA methylase specificity domain"/>
    <property type="match status" value="1"/>
</dbReference>
<name>A0ABU9LS78_9BACT</name>
<organism evidence="10 11">
    <name type="scientific">Hymenobacter segetis</name>
    <dbReference type="NCBI Taxonomy" id="2025509"/>
    <lineage>
        <taxon>Bacteria</taxon>
        <taxon>Pseudomonadati</taxon>
        <taxon>Bacteroidota</taxon>
        <taxon>Cytophagia</taxon>
        <taxon>Cytophagales</taxon>
        <taxon>Hymenobacteraceae</taxon>
        <taxon>Hymenobacter</taxon>
    </lineage>
</organism>
<keyword evidence="4" id="KW-0949">S-adenosyl-L-methionine</keyword>
<dbReference type="Proteomes" id="UP001479606">
    <property type="component" value="Unassembled WGS sequence"/>
</dbReference>
<dbReference type="InterPro" id="IPR011639">
    <property type="entry name" value="MethylTrfase_TaqI-like_dom"/>
</dbReference>
<dbReference type="PANTHER" id="PTHR33841:SF1">
    <property type="entry name" value="DNA METHYLTRANSFERASE A"/>
    <property type="match status" value="1"/>
</dbReference>
<keyword evidence="6" id="KW-0238">DNA-binding</keyword>
<dbReference type="GO" id="GO:0032259">
    <property type="term" value="P:methylation"/>
    <property type="evidence" value="ECO:0007669"/>
    <property type="project" value="UniProtKB-KW"/>
</dbReference>
<evidence type="ECO:0000259" key="8">
    <source>
        <dbReference type="Pfam" id="PF07669"/>
    </source>
</evidence>
<feature type="domain" description="Type II methyltransferase M.TaqI-like" evidence="8">
    <location>
        <begin position="534"/>
        <end position="693"/>
    </location>
</feature>
<comment type="caution">
    <text evidence="10">The sequence shown here is derived from an EMBL/GenBank/DDBJ whole genome shotgun (WGS) entry which is preliminary data.</text>
</comment>
<dbReference type="Pfam" id="PF07669">
    <property type="entry name" value="Eco57I"/>
    <property type="match status" value="1"/>
</dbReference>
<feature type="domain" description="TaqI-like C-terminal specificity" evidence="9">
    <location>
        <begin position="813"/>
        <end position="934"/>
    </location>
</feature>
<evidence type="ECO:0000256" key="6">
    <source>
        <dbReference type="ARBA" id="ARBA00023125"/>
    </source>
</evidence>
<evidence type="ECO:0000313" key="11">
    <source>
        <dbReference type="Proteomes" id="UP001479606"/>
    </source>
</evidence>
<comment type="catalytic activity">
    <reaction evidence="7">
        <text>a 2'-deoxyadenosine in DNA + S-adenosyl-L-methionine = an N(6)-methyl-2'-deoxyadenosine in DNA + S-adenosyl-L-homocysteine + H(+)</text>
        <dbReference type="Rhea" id="RHEA:15197"/>
        <dbReference type="Rhea" id="RHEA-COMP:12418"/>
        <dbReference type="Rhea" id="RHEA-COMP:12419"/>
        <dbReference type="ChEBI" id="CHEBI:15378"/>
        <dbReference type="ChEBI" id="CHEBI:57856"/>
        <dbReference type="ChEBI" id="CHEBI:59789"/>
        <dbReference type="ChEBI" id="CHEBI:90615"/>
        <dbReference type="ChEBI" id="CHEBI:90616"/>
        <dbReference type="EC" id="2.1.1.72"/>
    </reaction>
</comment>
<dbReference type="Pfam" id="PF12950">
    <property type="entry name" value="TaqI_C"/>
    <property type="match status" value="1"/>
</dbReference>
<dbReference type="EC" id="2.1.1.72" evidence="1"/>
<dbReference type="PANTHER" id="PTHR33841">
    <property type="entry name" value="DNA METHYLTRANSFERASE YEEA-RELATED"/>
    <property type="match status" value="1"/>
</dbReference>
<reference evidence="10 11" key="1">
    <citation type="journal article" date="2018" name="Arch. Microbiol.">
        <title>Hymenobacter segetis sp. nov., isolated from soil.</title>
        <authorList>
            <person name="Ten L.N."/>
            <person name="Lim S.J."/>
            <person name="Kim B.O."/>
            <person name="Kang I.K."/>
            <person name="Jung H.Y."/>
        </authorList>
    </citation>
    <scope>NUCLEOTIDE SEQUENCE [LARGE SCALE GENOMIC DNA]</scope>
    <source>
        <strain evidence="10 11">S7-3-11</strain>
    </source>
</reference>